<evidence type="ECO:0000313" key="5">
    <source>
        <dbReference type="EMBL" id="SFL13303.1"/>
    </source>
</evidence>
<dbReference type="SUPFAM" id="SSF53335">
    <property type="entry name" value="S-adenosyl-L-methionine-dependent methyltransferases"/>
    <property type="match status" value="1"/>
</dbReference>
<dbReference type="PANTHER" id="PTHR11061">
    <property type="entry name" value="RNA M5U METHYLTRANSFERASE"/>
    <property type="match status" value="1"/>
</dbReference>
<dbReference type="InterPro" id="IPR010280">
    <property type="entry name" value="U5_MeTrfase_fam"/>
</dbReference>
<dbReference type="InterPro" id="IPR029063">
    <property type="entry name" value="SAM-dependent_MTases_sf"/>
</dbReference>
<evidence type="ECO:0000256" key="4">
    <source>
        <dbReference type="PROSITE-ProRule" id="PRU01024"/>
    </source>
</evidence>
<dbReference type="GO" id="GO:0070041">
    <property type="term" value="F:rRNA (uridine-C5-)-methyltransferase activity"/>
    <property type="evidence" value="ECO:0007669"/>
    <property type="project" value="TreeGrafter"/>
</dbReference>
<keyword evidence="3 4" id="KW-0949">S-adenosyl-L-methionine</keyword>
<dbReference type="RefSeq" id="WP_090188655.1">
    <property type="nucleotide sequence ID" value="NZ_FOTF01000008.1"/>
</dbReference>
<dbReference type="AlphaFoldDB" id="A0A1I4F784"/>
<dbReference type="PANTHER" id="PTHR11061:SF49">
    <property type="entry name" value="23S RRNA (URACIL(1939)-C(5))-METHYLTRANSFERASE RLMD"/>
    <property type="match status" value="1"/>
</dbReference>
<dbReference type="STRING" id="195913.SAMN04488004_108136"/>
<dbReference type="PROSITE" id="PS51687">
    <property type="entry name" value="SAM_MT_RNA_M5U"/>
    <property type="match status" value="1"/>
</dbReference>
<dbReference type="EMBL" id="FOTF01000008">
    <property type="protein sequence ID" value="SFL13303.1"/>
    <property type="molecule type" value="Genomic_DNA"/>
</dbReference>
<comment type="similarity">
    <text evidence="4">Belongs to the class I-like SAM-binding methyltransferase superfamily. RNA M5U methyltransferase family.</text>
</comment>
<gene>
    <name evidence="5" type="ORF">SAMN04488004_108136</name>
</gene>
<dbReference type="CDD" id="cd02440">
    <property type="entry name" value="AdoMet_MTases"/>
    <property type="match status" value="1"/>
</dbReference>
<dbReference type="OrthoDB" id="9804590at2"/>
<dbReference type="Gene3D" id="2.40.50.1070">
    <property type="match status" value="1"/>
</dbReference>
<dbReference type="Proteomes" id="UP000199550">
    <property type="component" value="Unassembled WGS sequence"/>
</dbReference>
<feature type="binding site" evidence="4">
    <location>
        <position position="263"/>
    </location>
    <ligand>
        <name>S-adenosyl-L-methionine</name>
        <dbReference type="ChEBI" id="CHEBI:59789"/>
    </ligand>
</feature>
<proteinExistence type="inferred from homology"/>
<evidence type="ECO:0000256" key="2">
    <source>
        <dbReference type="ARBA" id="ARBA00022679"/>
    </source>
</evidence>
<accession>A0A1I4F784</accession>
<evidence type="ECO:0000313" key="6">
    <source>
        <dbReference type="Proteomes" id="UP000199550"/>
    </source>
</evidence>
<reference evidence="5 6" key="1">
    <citation type="submission" date="2016-10" db="EMBL/GenBank/DDBJ databases">
        <authorList>
            <person name="de Groot N.N."/>
        </authorList>
    </citation>
    <scope>NUCLEOTIDE SEQUENCE [LARGE SCALE GENOMIC DNA]</scope>
    <source>
        <strain evidence="5 6">DSM 16199</strain>
    </source>
</reference>
<organism evidence="5 6">
    <name type="scientific">Loktanella salsilacus</name>
    <dbReference type="NCBI Taxonomy" id="195913"/>
    <lineage>
        <taxon>Bacteria</taxon>
        <taxon>Pseudomonadati</taxon>
        <taxon>Pseudomonadota</taxon>
        <taxon>Alphaproteobacteria</taxon>
        <taxon>Rhodobacterales</taxon>
        <taxon>Roseobacteraceae</taxon>
        <taxon>Loktanella</taxon>
    </lineage>
</organism>
<feature type="active site" description="Nucleophile" evidence="4">
    <location>
        <position position="357"/>
    </location>
</feature>
<feature type="binding site" evidence="4">
    <location>
        <position position="331"/>
    </location>
    <ligand>
        <name>S-adenosyl-L-methionine</name>
        <dbReference type="ChEBI" id="CHEBI:59789"/>
    </ligand>
</feature>
<evidence type="ECO:0000256" key="3">
    <source>
        <dbReference type="ARBA" id="ARBA00022691"/>
    </source>
</evidence>
<keyword evidence="6" id="KW-1185">Reference proteome</keyword>
<feature type="binding site" evidence="4">
    <location>
        <position position="283"/>
    </location>
    <ligand>
        <name>S-adenosyl-L-methionine</name>
        <dbReference type="ChEBI" id="CHEBI:59789"/>
    </ligand>
</feature>
<feature type="binding site" evidence="4">
    <location>
        <position position="236"/>
    </location>
    <ligand>
        <name>S-adenosyl-L-methionine</name>
        <dbReference type="ChEBI" id="CHEBI:59789"/>
    </ligand>
</feature>
<evidence type="ECO:0000256" key="1">
    <source>
        <dbReference type="ARBA" id="ARBA00022603"/>
    </source>
</evidence>
<protein>
    <submittedName>
        <fullName evidence="5">23S rRNA m(5)U-1939 methyltransferase</fullName>
    </submittedName>
</protein>
<dbReference type="GO" id="GO:0070475">
    <property type="term" value="P:rRNA base methylation"/>
    <property type="evidence" value="ECO:0007669"/>
    <property type="project" value="TreeGrafter"/>
</dbReference>
<keyword evidence="1 4" id="KW-0489">Methyltransferase</keyword>
<dbReference type="Pfam" id="PF05958">
    <property type="entry name" value="tRNA_U5-meth_tr"/>
    <property type="match status" value="1"/>
</dbReference>
<dbReference type="Gene3D" id="3.40.50.150">
    <property type="entry name" value="Vaccinia Virus protein VP39"/>
    <property type="match status" value="1"/>
</dbReference>
<sequence length="400" mass="42768">MSLIIESLTHLGAGRANDGTLVPRTLPGEEVALRPDGTPQILTPSAQRVAAPCRHFKTCGGCALQHAADDFVAEWKQTVVARALLAHGLEPEFRPMHTSPAQSRRRAKFSGRRTKSGAMVGFHARASDVLVAVPDCQLVTPGMLAGIPMLEALTVISASRRGEVALTVTDSAAGLDVLVQTDQRLTDQLRIELAGFAQQHKLSRLTWVDETVVTLRDPVQVFGPATVTPPPGAFLQATEDGEATLRSGVMDIVGNASRVVDLFAGCGTFSLPLTRTAEVTAVEGEAAMIAAMDRGWRSAKGVKRLTGITRDLFRRPLEPDELNRFDAAVIDPPRAGAAAQVATISVSTIKTVAMVSCNPVTFGRDVAALVEAGFTLNWVQVVDQFRWSPHVEMIASLTRA</sequence>
<name>A0A1I4F784_9RHOB</name>
<keyword evidence="2 4" id="KW-0808">Transferase</keyword>